<evidence type="ECO:0000313" key="3">
    <source>
        <dbReference type="EMBL" id="UXD88377.1"/>
    </source>
</evidence>
<protein>
    <submittedName>
        <fullName evidence="3">MGMT family protein</fullName>
    </submittedName>
</protein>
<dbReference type="EMBL" id="CP054475">
    <property type="protein sequence ID" value="UXD88377.1"/>
    <property type="molecule type" value="Genomic_DNA"/>
</dbReference>
<dbReference type="CDD" id="cd06445">
    <property type="entry name" value="ATase"/>
    <property type="match status" value="1"/>
</dbReference>
<gene>
    <name evidence="3" type="ORF">HUF19_13490</name>
</gene>
<sequence length="105" mass="11406">MTNIRDNSLQQLYTALAGIPPGKVVTYGQLAALAGRPAGARWAGRVLSQLPKDTQLPWHRVINAQGRISFPPDSAAFVRQQSLLLAEGVEFSASGRICFKRFGLN</sequence>
<dbReference type="PANTHER" id="PTHR42942:SF1">
    <property type="entry name" value="ALKYLTRANSFERASE-LIKE PROTEIN 1"/>
    <property type="match status" value="1"/>
</dbReference>
<organism evidence="3 4">
    <name type="scientific">Thalassolituus hydrocarboniclasticus</name>
    <dbReference type="NCBI Taxonomy" id="2742796"/>
    <lineage>
        <taxon>Bacteria</taxon>
        <taxon>Pseudomonadati</taxon>
        <taxon>Pseudomonadota</taxon>
        <taxon>Gammaproteobacteria</taxon>
        <taxon>Oceanospirillales</taxon>
        <taxon>Oceanospirillaceae</taxon>
        <taxon>Thalassolituus</taxon>
    </lineage>
</organism>
<evidence type="ECO:0000313" key="4">
    <source>
        <dbReference type="Proteomes" id="UP001065322"/>
    </source>
</evidence>
<dbReference type="PANTHER" id="PTHR42942">
    <property type="entry name" value="6-O-METHYLGUANINE DNA METHYLTRANSFERASE"/>
    <property type="match status" value="1"/>
</dbReference>
<dbReference type="Proteomes" id="UP001065322">
    <property type="component" value="Chromosome"/>
</dbReference>
<dbReference type="Gene3D" id="1.10.10.10">
    <property type="entry name" value="Winged helix-like DNA-binding domain superfamily/Winged helix DNA-binding domain"/>
    <property type="match status" value="1"/>
</dbReference>
<evidence type="ECO:0000256" key="1">
    <source>
        <dbReference type="ARBA" id="ARBA00022763"/>
    </source>
</evidence>
<proteinExistence type="predicted"/>
<keyword evidence="1" id="KW-0227">DNA damage</keyword>
<accession>A0ABY6ACA9</accession>
<dbReference type="RefSeq" id="WP_260997111.1">
    <property type="nucleotide sequence ID" value="NZ_CP054475.1"/>
</dbReference>
<name>A0ABY6ACA9_9GAMM</name>
<dbReference type="InterPro" id="IPR052520">
    <property type="entry name" value="ATL_DNA_repair"/>
</dbReference>
<dbReference type="InterPro" id="IPR014048">
    <property type="entry name" value="MethylDNA_cys_MeTrfase_DNA-bd"/>
</dbReference>
<dbReference type="Pfam" id="PF01035">
    <property type="entry name" value="DNA_binding_1"/>
    <property type="match status" value="1"/>
</dbReference>
<dbReference type="InterPro" id="IPR036217">
    <property type="entry name" value="MethylDNA_cys_MeTrfase_DNAb"/>
</dbReference>
<reference evidence="4" key="1">
    <citation type="submission" date="2020-06" db="EMBL/GenBank/DDBJ databases">
        <title>Thalassolituus marinus alknpb1M-1, a hydrocarbon-degrading bacterium isolated from the deep-sea overlying water using an in-situ strategy from the South China Sea basin.</title>
        <authorList>
            <person name="Dong C."/>
            <person name="Chen Y."/>
            <person name="Shao Z."/>
        </authorList>
    </citation>
    <scope>NUCLEOTIDE SEQUENCE [LARGE SCALE GENOMIC DNA]</scope>
    <source>
        <strain evidence="4">alknpb1M-1</strain>
    </source>
</reference>
<dbReference type="SUPFAM" id="SSF46767">
    <property type="entry name" value="Methylated DNA-protein cysteine methyltransferase, C-terminal domain"/>
    <property type="match status" value="1"/>
</dbReference>
<keyword evidence="4" id="KW-1185">Reference proteome</keyword>
<feature type="domain" description="Methylated-DNA-[protein]-cysteine S-methyltransferase DNA binding" evidence="2">
    <location>
        <begin position="10"/>
        <end position="89"/>
    </location>
</feature>
<evidence type="ECO:0000259" key="2">
    <source>
        <dbReference type="Pfam" id="PF01035"/>
    </source>
</evidence>
<dbReference type="InterPro" id="IPR036388">
    <property type="entry name" value="WH-like_DNA-bd_sf"/>
</dbReference>